<dbReference type="AlphaFoldDB" id="A0A5P1EAS7"/>
<proteinExistence type="predicted"/>
<feature type="compositionally biased region" description="Basic residues" evidence="4">
    <location>
        <begin position="240"/>
        <end position="254"/>
    </location>
</feature>
<accession>A0A5P1EAS7</accession>
<protein>
    <recommendedName>
        <fullName evidence="7">NAD-dependent epimerase/dehydratase domain-containing protein</fullName>
    </recommendedName>
</protein>
<dbReference type="GO" id="GO:0005737">
    <property type="term" value="C:cytoplasm"/>
    <property type="evidence" value="ECO:0007669"/>
    <property type="project" value="TreeGrafter"/>
</dbReference>
<feature type="region of interest" description="Disordered" evidence="4">
    <location>
        <begin position="1"/>
        <end position="36"/>
    </location>
</feature>
<reference evidence="6" key="1">
    <citation type="journal article" date="2017" name="Nat. Commun.">
        <title>The asparagus genome sheds light on the origin and evolution of a young Y chromosome.</title>
        <authorList>
            <person name="Harkess A."/>
            <person name="Zhou J."/>
            <person name="Xu C."/>
            <person name="Bowers J.E."/>
            <person name="Van der Hulst R."/>
            <person name="Ayyampalayam S."/>
            <person name="Mercati F."/>
            <person name="Riccardi P."/>
            <person name="McKain M.R."/>
            <person name="Kakrana A."/>
            <person name="Tang H."/>
            <person name="Ray J."/>
            <person name="Groenendijk J."/>
            <person name="Arikit S."/>
            <person name="Mathioni S.M."/>
            <person name="Nakano M."/>
            <person name="Shan H."/>
            <person name="Telgmann-Rauber A."/>
            <person name="Kanno A."/>
            <person name="Yue Z."/>
            <person name="Chen H."/>
            <person name="Li W."/>
            <person name="Chen Y."/>
            <person name="Xu X."/>
            <person name="Zhang Y."/>
            <person name="Luo S."/>
            <person name="Chen H."/>
            <person name="Gao J."/>
            <person name="Mao Z."/>
            <person name="Pires J.C."/>
            <person name="Luo M."/>
            <person name="Kudrna D."/>
            <person name="Wing R.A."/>
            <person name="Meyers B.C."/>
            <person name="Yi K."/>
            <person name="Kong H."/>
            <person name="Lavrijsen P."/>
            <person name="Sunseri F."/>
            <person name="Falavigna A."/>
            <person name="Ye Y."/>
            <person name="Leebens-Mack J.H."/>
            <person name="Chen G."/>
        </authorList>
    </citation>
    <scope>NUCLEOTIDE SEQUENCE [LARGE SCALE GENOMIC DNA]</scope>
    <source>
        <strain evidence="6">cv. DH0086</strain>
    </source>
</reference>
<sequence>MGSSELIFRGHESQSQSDGAYSPKPAPSPRRLGATHLLPSPRARASSSPLIGMTIASLFFTALPAGPAASTSSAAGSRRGDAPRRADPLAVFPTQNPASASTWRQKCRWALKRKGSAWWSAGGAGFVGSHLVDRLIARGDSVMRRRQLLHGEEGERGPSLRKPNFELIRHGRRRAAACSSLGGAFAKAAGRHPSPFLSAQQRLLFTAHRHDHRLPLLHRSPRRPGRLHLIGSRQPPRGRTSPRRSPGRVPHPKPSFRLHVAEKCRWALKRKGSAWWSAGGAGFVGSHLVDRLIARGDSVMRRRQLLHGEEGERGPSLRKPNFELIRRHGRRRAAAARGRQIYHLACPRFAPCITSSIPSRPSYPFSMIFLPPEISPHFFG</sequence>
<dbReference type="GO" id="GO:0070403">
    <property type="term" value="F:NAD+ binding"/>
    <property type="evidence" value="ECO:0007669"/>
    <property type="project" value="InterPro"/>
</dbReference>
<evidence type="ECO:0000313" key="5">
    <source>
        <dbReference type="EMBL" id="ONK62924.1"/>
    </source>
</evidence>
<keyword evidence="6" id="KW-1185">Reference proteome</keyword>
<dbReference type="Gene3D" id="3.40.50.720">
    <property type="entry name" value="NAD(P)-binding Rossmann-like Domain"/>
    <property type="match status" value="2"/>
</dbReference>
<feature type="compositionally biased region" description="Low complexity" evidence="4">
    <location>
        <begin position="227"/>
        <end position="239"/>
    </location>
</feature>
<evidence type="ECO:0000256" key="3">
    <source>
        <dbReference type="ARBA" id="ARBA00023239"/>
    </source>
</evidence>
<dbReference type="PANTHER" id="PTHR43078">
    <property type="entry name" value="UDP-GLUCURONIC ACID DECARBOXYLASE-RELATED"/>
    <property type="match status" value="1"/>
</dbReference>
<comment type="cofactor">
    <cofactor evidence="1">
        <name>NAD(+)</name>
        <dbReference type="ChEBI" id="CHEBI:57540"/>
    </cofactor>
</comment>
<dbReference type="PANTHER" id="PTHR43078:SF51">
    <property type="entry name" value="UDP-GLUCURONATE DECARBOXYLASE"/>
    <property type="match status" value="1"/>
</dbReference>
<organism evidence="5 6">
    <name type="scientific">Asparagus officinalis</name>
    <name type="common">Garden asparagus</name>
    <dbReference type="NCBI Taxonomy" id="4686"/>
    <lineage>
        <taxon>Eukaryota</taxon>
        <taxon>Viridiplantae</taxon>
        <taxon>Streptophyta</taxon>
        <taxon>Embryophyta</taxon>
        <taxon>Tracheophyta</taxon>
        <taxon>Spermatophyta</taxon>
        <taxon>Magnoliopsida</taxon>
        <taxon>Liliopsida</taxon>
        <taxon>Asparagales</taxon>
        <taxon>Asparagaceae</taxon>
        <taxon>Asparagoideae</taxon>
        <taxon>Asparagus</taxon>
    </lineage>
</organism>
<dbReference type="Gramene" id="ONK62924">
    <property type="protein sequence ID" value="ONK62924"/>
    <property type="gene ID" value="A4U43_C07F9530"/>
</dbReference>
<dbReference type="GO" id="GO:0042732">
    <property type="term" value="P:D-xylose metabolic process"/>
    <property type="evidence" value="ECO:0007669"/>
    <property type="project" value="InterPro"/>
</dbReference>
<keyword evidence="2" id="KW-0520">NAD</keyword>
<feature type="region of interest" description="Disordered" evidence="4">
    <location>
        <begin position="217"/>
        <end position="254"/>
    </location>
</feature>
<feature type="compositionally biased region" description="Basic residues" evidence="4">
    <location>
        <begin position="217"/>
        <end position="226"/>
    </location>
</feature>
<dbReference type="GO" id="GO:0048040">
    <property type="term" value="F:UDP-glucuronate decarboxylase activity"/>
    <property type="evidence" value="ECO:0007669"/>
    <property type="project" value="TreeGrafter"/>
</dbReference>
<dbReference type="InterPro" id="IPR044516">
    <property type="entry name" value="UXS-like"/>
</dbReference>
<dbReference type="Proteomes" id="UP000243459">
    <property type="component" value="Chromosome 7"/>
</dbReference>
<dbReference type="EMBL" id="CM007387">
    <property type="protein sequence ID" value="ONK62924.1"/>
    <property type="molecule type" value="Genomic_DNA"/>
</dbReference>
<evidence type="ECO:0000256" key="2">
    <source>
        <dbReference type="ARBA" id="ARBA00023027"/>
    </source>
</evidence>
<name>A0A5P1EAS7_ASPOF</name>
<evidence type="ECO:0000313" key="6">
    <source>
        <dbReference type="Proteomes" id="UP000243459"/>
    </source>
</evidence>
<feature type="compositionally biased region" description="Basic and acidic residues" evidence="4">
    <location>
        <begin position="78"/>
        <end position="87"/>
    </location>
</feature>
<evidence type="ECO:0008006" key="7">
    <source>
        <dbReference type="Google" id="ProtNLM"/>
    </source>
</evidence>
<feature type="region of interest" description="Disordered" evidence="4">
    <location>
        <begin position="69"/>
        <end position="97"/>
    </location>
</feature>
<gene>
    <name evidence="5" type="ORF">A4U43_C07F9530</name>
</gene>
<keyword evidence="3" id="KW-0456">Lyase</keyword>
<evidence type="ECO:0000256" key="4">
    <source>
        <dbReference type="SAM" id="MobiDB-lite"/>
    </source>
</evidence>
<evidence type="ECO:0000256" key="1">
    <source>
        <dbReference type="ARBA" id="ARBA00001911"/>
    </source>
</evidence>